<dbReference type="GeneID" id="111306277"/>
<organism evidence="1 2">
    <name type="scientific">Durio zibethinus</name>
    <name type="common">Durian</name>
    <dbReference type="NCBI Taxonomy" id="66656"/>
    <lineage>
        <taxon>Eukaryota</taxon>
        <taxon>Viridiplantae</taxon>
        <taxon>Streptophyta</taxon>
        <taxon>Embryophyta</taxon>
        <taxon>Tracheophyta</taxon>
        <taxon>Spermatophyta</taxon>
        <taxon>Magnoliopsida</taxon>
        <taxon>eudicotyledons</taxon>
        <taxon>Gunneridae</taxon>
        <taxon>Pentapetalae</taxon>
        <taxon>rosids</taxon>
        <taxon>malvids</taxon>
        <taxon>Malvales</taxon>
        <taxon>Malvaceae</taxon>
        <taxon>Helicteroideae</taxon>
        <taxon>Durio</taxon>
    </lineage>
</organism>
<dbReference type="AlphaFoldDB" id="A0A6P6A586"/>
<dbReference type="Proteomes" id="UP000515121">
    <property type="component" value="Unplaced"/>
</dbReference>
<reference evidence="2" key="1">
    <citation type="submission" date="2025-08" db="UniProtKB">
        <authorList>
            <consortium name="RefSeq"/>
        </authorList>
    </citation>
    <scope>IDENTIFICATION</scope>
    <source>
        <tissue evidence="2">Fruit stalk</tissue>
    </source>
</reference>
<keyword evidence="1" id="KW-1185">Reference proteome</keyword>
<sequence length="111" mass="12298">MQRCLVLTSILEMTHEQSPRPSEQRVAATDCFHKTFRNASASLLSTSKTISISSHLFSATVASISVGTFSASTFSPLVENFPWIGSHSIEFVNKEPKWHRQEYAAPSPLQS</sequence>
<proteinExistence type="predicted"/>
<dbReference type="RefSeq" id="XP_022759915.1">
    <property type="nucleotide sequence ID" value="XM_022904180.1"/>
</dbReference>
<accession>A0A6P6A586</accession>
<evidence type="ECO:0000313" key="1">
    <source>
        <dbReference type="Proteomes" id="UP000515121"/>
    </source>
</evidence>
<dbReference type="KEGG" id="dzi:111306277"/>
<protein>
    <submittedName>
        <fullName evidence="2">Uncharacterized protein LOC111306277</fullName>
    </submittedName>
</protein>
<gene>
    <name evidence="2" type="primary">LOC111306277</name>
</gene>
<evidence type="ECO:0000313" key="2">
    <source>
        <dbReference type="RefSeq" id="XP_022759915.1"/>
    </source>
</evidence>
<name>A0A6P6A586_DURZI</name>